<dbReference type="AlphaFoldDB" id="A0A381SQ43"/>
<reference evidence="2" key="1">
    <citation type="submission" date="2018-05" db="EMBL/GenBank/DDBJ databases">
        <authorList>
            <person name="Lanie J.A."/>
            <person name="Ng W.-L."/>
            <person name="Kazmierczak K.M."/>
            <person name="Andrzejewski T.M."/>
            <person name="Davidsen T.M."/>
            <person name="Wayne K.J."/>
            <person name="Tettelin H."/>
            <person name="Glass J.I."/>
            <person name="Rusch D."/>
            <person name="Podicherti R."/>
            <person name="Tsui H.-C.T."/>
            <person name="Winkler M.E."/>
        </authorList>
    </citation>
    <scope>NUCLEOTIDE SEQUENCE</scope>
</reference>
<protein>
    <submittedName>
        <fullName evidence="2">Uncharacterized protein</fullName>
    </submittedName>
</protein>
<name>A0A381SQ43_9ZZZZ</name>
<dbReference type="EMBL" id="UINC01003105">
    <property type="protein sequence ID" value="SVA03393.1"/>
    <property type="molecule type" value="Genomic_DNA"/>
</dbReference>
<accession>A0A381SQ43</accession>
<evidence type="ECO:0000256" key="1">
    <source>
        <dbReference type="SAM" id="Phobius"/>
    </source>
</evidence>
<sequence length="59" mass="6801">MKLFYFELIGLICFFISGLFFIVAGIRSGDYLSTIGSIVWTCACVLWLFPVLSRRNSEW</sequence>
<gene>
    <name evidence="2" type="ORF">METZ01_LOCUS56247</name>
</gene>
<organism evidence="2">
    <name type="scientific">marine metagenome</name>
    <dbReference type="NCBI Taxonomy" id="408172"/>
    <lineage>
        <taxon>unclassified sequences</taxon>
        <taxon>metagenomes</taxon>
        <taxon>ecological metagenomes</taxon>
    </lineage>
</organism>
<proteinExistence type="predicted"/>
<keyword evidence="1" id="KW-0472">Membrane</keyword>
<evidence type="ECO:0000313" key="2">
    <source>
        <dbReference type="EMBL" id="SVA03393.1"/>
    </source>
</evidence>
<keyword evidence="1" id="KW-1133">Transmembrane helix</keyword>
<keyword evidence="1" id="KW-0812">Transmembrane</keyword>
<feature type="transmembrane region" description="Helical" evidence="1">
    <location>
        <begin position="5"/>
        <end position="26"/>
    </location>
</feature>
<feature type="transmembrane region" description="Helical" evidence="1">
    <location>
        <begin position="32"/>
        <end position="52"/>
    </location>
</feature>